<keyword evidence="2" id="KW-1185">Reference proteome</keyword>
<comment type="caution">
    <text evidence="1">The sequence shown here is derived from an EMBL/GenBank/DDBJ whole genome shotgun (WGS) entry which is preliminary data.</text>
</comment>
<evidence type="ECO:0000313" key="2">
    <source>
        <dbReference type="Proteomes" id="UP000091967"/>
    </source>
</evidence>
<protein>
    <submittedName>
        <fullName evidence="1">Uncharacterized protein</fullName>
    </submittedName>
</protein>
<gene>
    <name evidence="1" type="ORF">FPOA_27928</name>
</gene>
<evidence type="ECO:0000313" key="1">
    <source>
        <dbReference type="EMBL" id="OBS15954.1"/>
    </source>
</evidence>
<proteinExistence type="predicted"/>
<dbReference type="EMBL" id="LYXU01000119">
    <property type="protein sequence ID" value="OBS15954.1"/>
    <property type="molecule type" value="Genomic_DNA"/>
</dbReference>
<name>A0A1B8A649_FUSPO</name>
<dbReference type="Proteomes" id="UP000091967">
    <property type="component" value="Unassembled WGS sequence"/>
</dbReference>
<organism evidence="1 2">
    <name type="scientific">Fusarium poae</name>
    <dbReference type="NCBI Taxonomy" id="36050"/>
    <lineage>
        <taxon>Eukaryota</taxon>
        <taxon>Fungi</taxon>
        <taxon>Dikarya</taxon>
        <taxon>Ascomycota</taxon>
        <taxon>Pezizomycotina</taxon>
        <taxon>Sordariomycetes</taxon>
        <taxon>Hypocreomycetidae</taxon>
        <taxon>Hypocreales</taxon>
        <taxon>Nectriaceae</taxon>
        <taxon>Fusarium</taxon>
    </lineage>
</organism>
<dbReference type="AlphaFoldDB" id="A0A1B8A649"/>
<sequence>MASSYSEVLISLTIPSPTVLPFPDFPTPSPFFDWVLVWQILIALDATQNIAQMASQSDLFSYTTDANISEISYPGDPTLPMRDSSSRSSCSIIKDWDAVSQAVRSHWVLSARTGQATGWFWAHGYGVQARSKGNESGPHTWPGFGSIQRASTINQRASEMFQYLSINFITRQDISIQRDGINVDEVDVC</sequence>
<reference evidence="1 2" key="1">
    <citation type="submission" date="2016-06" db="EMBL/GenBank/DDBJ databases">
        <title>Living apart together: crosstalk between the core and supernumerary genomes in a fungal plant pathogen.</title>
        <authorList>
            <person name="Vanheule A."/>
            <person name="Audenaert K."/>
            <person name="Warris S."/>
            <person name="Van De Geest H."/>
            <person name="Schijlen E."/>
            <person name="Hofte M."/>
            <person name="De Saeger S."/>
            <person name="Haesaert G."/>
            <person name="Waalwijk C."/>
            <person name="Van Der Lee T."/>
        </authorList>
    </citation>
    <scope>NUCLEOTIDE SEQUENCE [LARGE SCALE GENOMIC DNA]</scope>
    <source>
        <strain evidence="1 2">2516</strain>
    </source>
</reference>
<accession>A0A1B8A649</accession>